<keyword evidence="7" id="KW-0175">Coiled coil</keyword>
<evidence type="ECO:0000256" key="6">
    <source>
        <dbReference type="ARBA" id="ARBA00022989"/>
    </source>
</evidence>
<keyword evidence="5" id="KW-0735">Signal-anchor</keyword>
<feature type="compositionally biased region" description="Polar residues" evidence="10">
    <location>
        <begin position="188"/>
        <end position="198"/>
    </location>
</feature>
<sequence length="776" mass="84891">MAGFGSNRRGGRLPSFLFAALLLIIAALAFNAWSSSTRQRALREEAAELQGQAKRGDVARSRLEKRNSELLLQVESHKKALEQKEAERSRLSSQLQARDGQVRKCEEGKVKLQSNISYQMADIRRLKEQLAELRQEFLQQEDYLHEYKKNNTQLLKRLEYESFQCGQQIKELRIQHEEDMKKLEDQVLQDQKQATHRSQFTKDIERGLSESPKTVKATQKLNEVKNEAPSTNNISDGKEKIKPGDDAGMPGIEENDPAKGEDTLTALKKPLFSTSQNQHQPGGKVFTEKTRTLNLAPAAILEGNTDMVNQVPANYLQRAISEHTLDIQKTKKQLAKQASKERVNNFQRMKQSRFFDENESPVNPQHGSKLADYNGDDGNVGEYEADKQAELAYNEEEDGDGGEEDVQDDEERDLQMDLVDYGKPRFNDPSRLTREAFGARPAIVPVCGHSATPGGGALPGYTSCMCSRSRCGTPGHLAVPRGSCFCPEKRRRIQGQPEWLTDGETRPSLNRETLGKLCGRRVTPTAGAAPGQDAAPLGSAPLSWRNLAGGLRFSPALPHRPPTRAAEGCLREVAGTTSPARSGGQKPPRAEKPPQRFVVRAGRQALPAASALLLSGGGPEGDPGGPARSPAREDRPPGRPAPPARLRSGGVRQAAGLAPSLPRQHPGPYARCSRSVGGKWRPAAAVAAERDRAPAAAAAAALGATRAAGEACRAWAALPPRCRAPAAGRRRPAPPSSQRFAGNRRERRGRRRQRRARAARPWPGAPAQAFRPPPLA</sequence>
<keyword evidence="13" id="KW-1185">Reference proteome</keyword>
<feature type="region of interest" description="Disordered" evidence="10">
    <location>
        <begin position="352"/>
        <end position="381"/>
    </location>
</feature>
<feature type="compositionally biased region" description="Low complexity" evidence="10">
    <location>
        <begin position="759"/>
        <end position="769"/>
    </location>
</feature>
<keyword evidence="8" id="KW-0472">Membrane</keyword>
<dbReference type="AlphaFoldDB" id="A0AAW1AW34"/>
<name>A0AAW1AW34_CROAD</name>
<comment type="similarity">
    <text evidence="2">Belongs to the GOLM family.</text>
</comment>
<comment type="subcellular location">
    <subcellularLocation>
        <location evidence="1">Membrane</location>
        <topology evidence="1">Single-pass type II membrane protein</topology>
    </subcellularLocation>
</comment>
<dbReference type="InterPro" id="IPR026139">
    <property type="entry name" value="GOLM1/CASC4"/>
</dbReference>
<evidence type="ECO:0000256" key="7">
    <source>
        <dbReference type="ARBA" id="ARBA00023054"/>
    </source>
</evidence>
<evidence type="ECO:0000256" key="5">
    <source>
        <dbReference type="ARBA" id="ARBA00022968"/>
    </source>
</evidence>
<evidence type="ECO:0000313" key="12">
    <source>
        <dbReference type="EMBL" id="KAK9394160.1"/>
    </source>
</evidence>
<feature type="compositionally biased region" description="Gly residues" evidence="10">
    <location>
        <begin position="615"/>
        <end position="624"/>
    </location>
</feature>
<dbReference type="PRINTS" id="PR02084">
    <property type="entry name" value="GOLM1CASC4"/>
</dbReference>
<gene>
    <name evidence="12" type="ORF">NXF25_015823</name>
</gene>
<feature type="region of interest" description="Disordered" evidence="10">
    <location>
        <begin position="188"/>
        <end position="259"/>
    </location>
</feature>
<accession>A0AAW1AW34</accession>
<feature type="chain" id="PRO_5043990693" description="Protein GOLM2" evidence="11">
    <location>
        <begin position="30"/>
        <end position="776"/>
    </location>
</feature>
<dbReference type="PANTHER" id="PTHR15896">
    <property type="entry name" value="GOLGI PHOSPHOPROTEIN 2/GP73-RELATED"/>
    <property type="match status" value="1"/>
</dbReference>
<evidence type="ECO:0000256" key="1">
    <source>
        <dbReference type="ARBA" id="ARBA00004606"/>
    </source>
</evidence>
<evidence type="ECO:0000256" key="4">
    <source>
        <dbReference type="ARBA" id="ARBA00022692"/>
    </source>
</evidence>
<feature type="region of interest" description="Disordered" evidence="10">
    <location>
        <begin position="720"/>
        <end position="776"/>
    </location>
</feature>
<feature type="compositionally biased region" description="Basic and acidic residues" evidence="10">
    <location>
        <begin position="236"/>
        <end position="245"/>
    </location>
</feature>
<evidence type="ECO:0000256" key="3">
    <source>
        <dbReference type="ARBA" id="ARBA00016211"/>
    </source>
</evidence>
<organism evidence="12 13">
    <name type="scientific">Crotalus adamanteus</name>
    <name type="common">Eastern diamondback rattlesnake</name>
    <dbReference type="NCBI Taxonomy" id="8729"/>
    <lineage>
        <taxon>Eukaryota</taxon>
        <taxon>Metazoa</taxon>
        <taxon>Chordata</taxon>
        <taxon>Craniata</taxon>
        <taxon>Vertebrata</taxon>
        <taxon>Euteleostomi</taxon>
        <taxon>Lepidosauria</taxon>
        <taxon>Squamata</taxon>
        <taxon>Bifurcata</taxon>
        <taxon>Unidentata</taxon>
        <taxon>Episquamata</taxon>
        <taxon>Toxicofera</taxon>
        <taxon>Serpentes</taxon>
        <taxon>Colubroidea</taxon>
        <taxon>Viperidae</taxon>
        <taxon>Crotalinae</taxon>
        <taxon>Crotalus</taxon>
    </lineage>
</organism>
<keyword evidence="11" id="KW-0732">Signal</keyword>
<feature type="signal peptide" evidence="11">
    <location>
        <begin position="1"/>
        <end position="29"/>
    </location>
</feature>
<evidence type="ECO:0000256" key="10">
    <source>
        <dbReference type="SAM" id="MobiDB-lite"/>
    </source>
</evidence>
<keyword evidence="4" id="KW-0812">Transmembrane</keyword>
<protein>
    <recommendedName>
        <fullName evidence="3">Protein GOLM2</fullName>
    </recommendedName>
    <alternativeName>
        <fullName evidence="9">Golgi membrane protein 2</fullName>
    </alternativeName>
</protein>
<reference evidence="12 13" key="1">
    <citation type="journal article" date="2024" name="Proc. Natl. Acad. Sci. U.S.A.">
        <title>The genetic regulatory architecture and epigenomic basis for age-related changes in rattlesnake venom.</title>
        <authorList>
            <person name="Hogan M.P."/>
            <person name="Holding M.L."/>
            <person name="Nystrom G.S."/>
            <person name="Colston T.J."/>
            <person name="Bartlett D.A."/>
            <person name="Mason A.J."/>
            <person name="Ellsworth S.A."/>
            <person name="Rautsaw R.M."/>
            <person name="Lawrence K.C."/>
            <person name="Strickland J.L."/>
            <person name="He B."/>
            <person name="Fraser P."/>
            <person name="Margres M.J."/>
            <person name="Gilbert D.M."/>
            <person name="Gibbs H.L."/>
            <person name="Parkinson C.L."/>
            <person name="Rokyta D.R."/>
        </authorList>
    </citation>
    <scope>NUCLEOTIDE SEQUENCE [LARGE SCALE GENOMIC DNA]</scope>
    <source>
        <strain evidence="12">DRR0105</strain>
    </source>
</reference>
<feature type="compositionally biased region" description="Basic residues" evidence="10">
    <location>
        <begin position="745"/>
        <end position="758"/>
    </location>
</feature>
<evidence type="ECO:0000313" key="13">
    <source>
        <dbReference type="Proteomes" id="UP001474421"/>
    </source>
</evidence>
<dbReference type="PANTHER" id="PTHR15896:SF7">
    <property type="entry name" value="PROTEIN GOLM2"/>
    <property type="match status" value="1"/>
</dbReference>
<dbReference type="GO" id="GO:0016020">
    <property type="term" value="C:membrane"/>
    <property type="evidence" value="ECO:0007669"/>
    <property type="project" value="UniProtKB-SubCell"/>
</dbReference>
<evidence type="ECO:0000256" key="8">
    <source>
        <dbReference type="ARBA" id="ARBA00023136"/>
    </source>
</evidence>
<dbReference type="Proteomes" id="UP001474421">
    <property type="component" value="Unassembled WGS sequence"/>
</dbReference>
<feature type="region of interest" description="Disordered" evidence="10">
    <location>
        <begin position="612"/>
        <end position="677"/>
    </location>
</feature>
<evidence type="ECO:0000256" key="11">
    <source>
        <dbReference type="SAM" id="SignalP"/>
    </source>
</evidence>
<proteinExistence type="inferred from homology"/>
<evidence type="ECO:0000256" key="9">
    <source>
        <dbReference type="ARBA" id="ARBA00030486"/>
    </source>
</evidence>
<keyword evidence="6" id="KW-1133">Transmembrane helix</keyword>
<dbReference type="EMBL" id="JAOTOJ010000012">
    <property type="protein sequence ID" value="KAK9394160.1"/>
    <property type="molecule type" value="Genomic_DNA"/>
</dbReference>
<evidence type="ECO:0000256" key="2">
    <source>
        <dbReference type="ARBA" id="ARBA00007474"/>
    </source>
</evidence>
<feature type="region of interest" description="Disordered" evidence="10">
    <location>
        <begin position="575"/>
        <end position="595"/>
    </location>
</feature>
<comment type="caution">
    <text evidence="12">The sequence shown here is derived from an EMBL/GenBank/DDBJ whole genome shotgun (WGS) entry which is preliminary data.</text>
</comment>